<dbReference type="Pfam" id="PF13919">
    <property type="entry name" value="ASXH"/>
    <property type="match status" value="1"/>
</dbReference>
<dbReference type="EMBL" id="JAPEUX010000007">
    <property type="protein sequence ID" value="KAJ4348601.1"/>
    <property type="molecule type" value="Genomic_DNA"/>
</dbReference>
<evidence type="ECO:0000313" key="4">
    <source>
        <dbReference type="Proteomes" id="UP001140513"/>
    </source>
</evidence>
<feature type="compositionally biased region" description="Low complexity" evidence="1">
    <location>
        <begin position="106"/>
        <end position="120"/>
    </location>
</feature>
<dbReference type="InterPro" id="IPR028020">
    <property type="entry name" value="ASX_DEUBAD_dom"/>
</dbReference>
<gene>
    <name evidence="3" type="ORF">N0V89_009979</name>
</gene>
<proteinExistence type="predicted"/>
<evidence type="ECO:0000256" key="1">
    <source>
        <dbReference type="SAM" id="MobiDB-lite"/>
    </source>
</evidence>
<feature type="domain" description="ASX DEUBAD" evidence="2">
    <location>
        <begin position="165"/>
        <end position="299"/>
    </location>
</feature>
<sequence length="300" mass="31625">MSPYMHGSSPLSSADSVPTPPGACVDDSPALAPASNPAIAAEPTLAPKPDPSQDGTRALSPSGSVNSSTSTASKKRAHAEVEDPQTPMAPGKRVKKAAPQTAPKNAPKNASKTTSKTAPKAARKAAGKATPPAPPVGTRSSGRARKAPERFTDLPSPPKATAAPRKAGSKIYEPVHITTNSSSRLTKSDVFHMLLEANAWTCLTSDQKLKILALLPSNTINVKLANDLRAGTAAENARPREVSLNFNLFRTDVAKFKEDLENGHLAKTWQASAEQAIKARAAGAFDDWKESEAELWWGQN</sequence>
<evidence type="ECO:0000313" key="3">
    <source>
        <dbReference type="EMBL" id="KAJ4348601.1"/>
    </source>
</evidence>
<accession>A0A9W8XEC4</accession>
<keyword evidence="4" id="KW-1185">Reference proteome</keyword>
<dbReference type="Proteomes" id="UP001140513">
    <property type="component" value="Unassembled WGS sequence"/>
</dbReference>
<dbReference type="RefSeq" id="XP_056067989.1">
    <property type="nucleotide sequence ID" value="XM_056218724.1"/>
</dbReference>
<protein>
    <recommendedName>
        <fullName evidence="2">ASX DEUBAD domain-containing protein</fullName>
    </recommendedName>
</protein>
<feature type="compositionally biased region" description="Low complexity" evidence="1">
    <location>
        <begin position="29"/>
        <end position="43"/>
    </location>
</feature>
<dbReference type="GeneID" id="80913509"/>
<feature type="compositionally biased region" description="Low complexity" evidence="1">
    <location>
        <begin position="60"/>
        <end position="72"/>
    </location>
</feature>
<feature type="region of interest" description="Disordered" evidence="1">
    <location>
        <begin position="1"/>
        <end position="168"/>
    </location>
</feature>
<name>A0A9W8XEC4_9PLEO</name>
<dbReference type="OrthoDB" id="2289918at2759"/>
<evidence type="ECO:0000259" key="2">
    <source>
        <dbReference type="Pfam" id="PF13919"/>
    </source>
</evidence>
<dbReference type="AlphaFoldDB" id="A0A9W8XEC4"/>
<comment type="caution">
    <text evidence="3">The sequence shown here is derived from an EMBL/GenBank/DDBJ whole genome shotgun (WGS) entry which is preliminary data.</text>
</comment>
<organism evidence="3 4">
    <name type="scientific">Didymosphaeria variabile</name>
    <dbReference type="NCBI Taxonomy" id="1932322"/>
    <lineage>
        <taxon>Eukaryota</taxon>
        <taxon>Fungi</taxon>
        <taxon>Dikarya</taxon>
        <taxon>Ascomycota</taxon>
        <taxon>Pezizomycotina</taxon>
        <taxon>Dothideomycetes</taxon>
        <taxon>Pleosporomycetidae</taxon>
        <taxon>Pleosporales</taxon>
        <taxon>Massarineae</taxon>
        <taxon>Didymosphaeriaceae</taxon>
        <taxon>Didymosphaeria</taxon>
    </lineage>
</organism>
<reference evidence="3" key="1">
    <citation type="submission" date="2022-10" db="EMBL/GenBank/DDBJ databases">
        <title>Tapping the CABI collections for fungal endophytes: first genome assemblies for Collariella, Neodidymelliopsis, Ascochyta clinopodiicola, Didymella pomorum, Didymosphaeria variabile, Neocosmospora piperis and Neocucurbitaria cava.</title>
        <authorList>
            <person name="Hill R."/>
        </authorList>
    </citation>
    <scope>NUCLEOTIDE SEQUENCE</scope>
    <source>
        <strain evidence="3">IMI 356815</strain>
    </source>
</reference>